<sequence>MLFNQLQNETNLTNSEKEIARYLLNQNLDLATLSAQKLGELTFTSKPTVLRFIKKLGYKKFNEFCYDLISEQERIKKSRDLLKHININKDSNLSDLLIKVPNLYNQAINRTNSLMDQENLNLIVKKLNTLDYIDFYGSGITEGLAQIGSFKFSSIGKFGGVYSNVNEHYLTSIHGINKHGAIIISFTGGNKAMINAAKDLKKLNIYSLGIGGLENEELKNNCSSYLTIPFENLSLGMESIVPSVAINYVIDILFTSLTIKNLSQNVTNALKVKNLRK</sequence>
<dbReference type="SUPFAM" id="SSF46689">
    <property type="entry name" value="Homeodomain-like"/>
    <property type="match status" value="1"/>
</dbReference>
<feature type="domain" description="HTH rpiR-type" evidence="4">
    <location>
        <begin position="1"/>
        <end position="75"/>
    </location>
</feature>
<evidence type="ECO:0000313" key="6">
    <source>
        <dbReference type="Proteomes" id="UP000006381"/>
    </source>
</evidence>
<dbReference type="PANTHER" id="PTHR30514">
    <property type="entry name" value="GLUCOKINASE"/>
    <property type="match status" value="1"/>
</dbReference>
<keyword evidence="2" id="KW-0238">DNA-binding</keyword>
<evidence type="ECO:0000256" key="2">
    <source>
        <dbReference type="ARBA" id="ARBA00023125"/>
    </source>
</evidence>
<dbReference type="InterPro" id="IPR047640">
    <property type="entry name" value="RpiR-like"/>
</dbReference>
<dbReference type="InterPro" id="IPR035472">
    <property type="entry name" value="RpiR-like_SIS"/>
</dbReference>
<evidence type="ECO:0000313" key="5">
    <source>
        <dbReference type="EMBL" id="AAV43394.1"/>
    </source>
</evidence>
<dbReference type="HOGENOM" id="CLU_055769_2_0_9"/>
<dbReference type="KEGG" id="lac:LBA1577"/>
<dbReference type="GO" id="GO:0097367">
    <property type="term" value="F:carbohydrate derivative binding"/>
    <property type="evidence" value="ECO:0007669"/>
    <property type="project" value="InterPro"/>
</dbReference>
<dbReference type="AlphaFoldDB" id="Q5FIT0"/>
<keyword evidence="6" id="KW-1185">Reference proteome</keyword>
<dbReference type="InterPro" id="IPR046348">
    <property type="entry name" value="SIS_dom_sf"/>
</dbReference>
<keyword evidence="3" id="KW-0804">Transcription</keyword>
<organism evidence="6">
    <name type="scientific">Lactobacillus acidophilus (strain ATCC 700396 / NCK56 / N2 / NCFM)</name>
    <dbReference type="NCBI Taxonomy" id="272621"/>
    <lineage>
        <taxon>Bacteria</taxon>
        <taxon>Bacillati</taxon>
        <taxon>Bacillota</taxon>
        <taxon>Bacilli</taxon>
        <taxon>Lactobacillales</taxon>
        <taxon>Lactobacillaceae</taxon>
        <taxon>Lactobacillus</taxon>
    </lineage>
</organism>
<dbReference type="GO" id="GO:0003700">
    <property type="term" value="F:DNA-binding transcription factor activity"/>
    <property type="evidence" value="ECO:0007669"/>
    <property type="project" value="InterPro"/>
</dbReference>
<dbReference type="GeneID" id="93289358"/>
<evidence type="ECO:0000256" key="3">
    <source>
        <dbReference type="ARBA" id="ARBA00023163"/>
    </source>
</evidence>
<dbReference type="EMBL" id="CP000033">
    <property type="protein sequence ID" value="AAV43394.1"/>
    <property type="molecule type" value="Genomic_DNA"/>
</dbReference>
<dbReference type="GO" id="GO:0003677">
    <property type="term" value="F:DNA binding"/>
    <property type="evidence" value="ECO:0007669"/>
    <property type="project" value="UniProtKB-KW"/>
</dbReference>
<reference evidence="5 6" key="1">
    <citation type="journal article" date="2005" name="Proc. Natl. Acad. Sci. U.S.A.">
        <title>Complete genome sequence of the probiotic lactic acid bacterium Lactobacillus acidophilus NCFM.</title>
        <authorList>
            <person name="Altermann E."/>
            <person name="Russell W.M."/>
            <person name="Azcarate-Peril M.A."/>
            <person name="Barrangou R."/>
            <person name="Buck B.L."/>
            <person name="McAuliffe O."/>
            <person name="Souther N."/>
            <person name="Dobson A."/>
            <person name="Duong T."/>
            <person name="Callanan M."/>
            <person name="Lick S."/>
            <person name="Hamrick A."/>
            <person name="Cano R."/>
            <person name="Klaenhammer T.R."/>
        </authorList>
    </citation>
    <scope>NUCLEOTIDE SEQUENCE [LARGE SCALE GENOMIC DNA]</scope>
    <source>
        <strain evidence="6">ATCC 700396 / NCK56 / N2 / NCFM</strain>
    </source>
</reference>
<dbReference type="InterPro" id="IPR001347">
    <property type="entry name" value="SIS_dom"/>
</dbReference>
<dbReference type="BioCyc" id="LACI272621:G1G49-1541-MONOMER"/>
<dbReference type="Gene3D" id="3.40.50.10490">
    <property type="entry name" value="Glucose-6-phosphate isomerase like protein, domain 1"/>
    <property type="match status" value="1"/>
</dbReference>
<dbReference type="OrthoDB" id="3684496at2"/>
<dbReference type="PANTHER" id="PTHR30514:SF1">
    <property type="entry name" value="HTH-TYPE TRANSCRIPTIONAL REGULATOR HEXR-RELATED"/>
    <property type="match status" value="1"/>
</dbReference>
<protein>
    <submittedName>
        <fullName evidence="5">Transcriptional regulator</fullName>
    </submittedName>
</protein>
<evidence type="ECO:0000256" key="1">
    <source>
        <dbReference type="ARBA" id="ARBA00023015"/>
    </source>
</evidence>
<accession>Q5FIT0</accession>
<dbReference type="STRING" id="272621.LBA1577"/>
<name>Q5FIT0_LACAC</name>
<dbReference type="GO" id="GO:1901135">
    <property type="term" value="P:carbohydrate derivative metabolic process"/>
    <property type="evidence" value="ECO:0007669"/>
    <property type="project" value="InterPro"/>
</dbReference>
<dbReference type="Proteomes" id="UP000006381">
    <property type="component" value="Chromosome"/>
</dbReference>
<evidence type="ECO:0000259" key="4">
    <source>
        <dbReference type="PROSITE" id="PS51071"/>
    </source>
</evidence>
<dbReference type="Pfam" id="PF01380">
    <property type="entry name" value="SIS"/>
    <property type="match status" value="1"/>
</dbReference>
<dbReference type="Pfam" id="PF01418">
    <property type="entry name" value="HTH_6"/>
    <property type="match status" value="1"/>
</dbReference>
<keyword evidence="1" id="KW-0805">Transcription regulation</keyword>
<dbReference type="Gene3D" id="1.10.10.10">
    <property type="entry name" value="Winged helix-like DNA-binding domain superfamily/Winged helix DNA-binding domain"/>
    <property type="match status" value="1"/>
</dbReference>
<dbReference type="InterPro" id="IPR036388">
    <property type="entry name" value="WH-like_DNA-bd_sf"/>
</dbReference>
<dbReference type="PROSITE" id="PS51071">
    <property type="entry name" value="HTH_RPIR"/>
    <property type="match status" value="1"/>
</dbReference>
<dbReference type="InterPro" id="IPR000281">
    <property type="entry name" value="HTH_RpiR"/>
</dbReference>
<dbReference type="SUPFAM" id="SSF53697">
    <property type="entry name" value="SIS domain"/>
    <property type="match status" value="1"/>
</dbReference>
<dbReference type="RefSeq" id="WP_003548408.1">
    <property type="nucleotide sequence ID" value="NC_006814.3"/>
</dbReference>
<dbReference type="DNASU" id="3251522"/>
<dbReference type="InterPro" id="IPR009057">
    <property type="entry name" value="Homeodomain-like_sf"/>
</dbReference>
<dbReference type="eggNOG" id="COG1737">
    <property type="taxonomic scope" value="Bacteria"/>
</dbReference>
<dbReference type="CDD" id="cd05013">
    <property type="entry name" value="SIS_RpiR"/>
    <property type="match status" value="1"/>
</dbReference>
<dbReference type="SMR" id="Q5FIT0"/>
<proteinExistence type="predicted"/>
<dbReference type="PATRIC" id="fig|272621.13.peg.1499"/>
<gene>
    <name evidence="5" type="ordered locus">LBA1577</name>
</gene>